<evidence type="ECO:0000256" key="1">
    <source>
        <dbReference type="SAM" id="Phobius"/>
    </source>
</evidence>
<dbReference type="EMBL" id="NCKW01007095">
    <property type="protein sequence ID" value="POM70360.1"/>
    <property type="molecule type" value="Genomic_DNA"/>
</dbReference>
<evidence type="ECO:0000313" key="3">
    <source>
        <dbReference type="Proteomes" id="UP000237271"/>
    </source>
</evidence>
<feature type="non-terminal residue" evidence="2">
    <location>
        <position position="124"/>
    </location>
</feature>
<name>A0A2P4XXR6_9STRA</name>
<feature type="transmembrane region" description="Helical" evidence="1">
    <location>
        <begin position="99"/>
        <end position="118"/>
    </location>
</feature>
<dbReference type="InterPro" id="IPR036961">
    <property type="entry name" value="Kinesin_motor_dom_sf"/>
</dbReference>
<keyword evidence="3" id="KW-1185">Reference proteome</keyword>
<keyword evidence="1" id="KW-0472">Membrane</keyword>
<dbReference type="Proteomes" id="UP000237271">
    <property type="component" value="Unassembled WGS sequence"/>
</dbReference>
<keyword evidence="1" id="KW-0812">Transmembrane</keyword>
<dbReference type="InterPro" id="IPR027417">
    <property type="entry name" value="P-loop_NTPase"/>
</dbReference>
<sequence>MDHKVTTDYTRLLGNANVKVISSSFPCHPLVLPRSLLLSQVYVRARPCADGQNAPEDMFERKKETPSNIVIKDTERMQYGNHAFSFDNVYWTDTTQETLFEAVLLFVKFALSSVYLFAQFMIQT</sequence>
<protein>
    <submittedName>
        <fullName evidence="2">Uncharacterized protein</fullName>
    </submittedName>
</protein>
<organism evidence="2 3">
    <name type="scientific">Phytophthora palmivora</name>
    <dbReference type="NCBI Taxonomy" id="4796"/>
    <lineage>
        <taxon>Eukaryota</taxon>
        <taxon>Sar</taxon>
        <taxon>Stramenopiles</taxon>
        <taxon>Oomycota</taxon>
        <taxon>Peronosporomycetes</taxon>
        <taxon>Peronosporales</taxon>
        <taxon>Peronosporaceae</taxon>
        <taxon>Phytophthora</taxon>
    </lineage>
</organism>
<gene>
    <name evidence="2" type="ORF">PHPALM_13214</name>
</gene>
<evidence type="ECO:0000313" key="2">
    <source>
        <dbReference type="EMBL" id="POM70360.1"/>
    </source>
</evidence>
<dbReference type="Gene3D" id="3.40.850.10">
    <property type="entry name" value="Kinesin motor domain"/>
    <property type="match status" value="1"/>
</dbReference>
<accession>A0A2P4XXR6</accession>
<dbReference type="OrthoDB" id="3176171at2759"/>
<proteinExistence type="predicted"/>
<dbReference type="AlphaFoldDB" id="A0A2P4XXR6"/>
<reference evidence="2 3" key="1">
    <citation type="journal article" date="2017" name="Genome Biol. Evol.">
        <title>Phytophthora megakarya and P. palmivora, closely related causal agents of cacao black pod rot, underwent increases in genome sizes and gene numbers by different mechanisms.</title>
        <authorList>
            <person name="Ali S.S."/>
            <person name="Shao J."/>
            <person name="Lary D.J."/>
            <person name="Kronmiller B."/>
            <person name="Shen D."/>
            <person name="Strem M.D."/>
            <person name="Amoako-Attah I."/>
            <person name="Akrofi A.Y."/>
            <person name="Begoude B.A."/>
            <person name="Ten Hoopen G.M."/>
            <person name="Coulibaly K."/>
            <person name="Kebe B.I."/>
            <person name="Melnick R.L."/>
            <person name="Guiltinan M.J."/>
            <person name="Tyler B.M."/>
            <person name="Meinhardt L.W."/>
            <person name="Bailey B.A."/>
        </authorList>
    </citation>
    <scope>NUCLEOTIDE SEQUENCE [LARGE SCALE GENOMIC DNA]</scope>
    <source>
        <strain evidence="3">sbr112.9</strain>
    </source>
</reference>
<comment type="caution">
    <text evidence="2">The sequence shown here is derived from an EMBL/GenBank/DDBJ whole genome shotgun (WGS) entry which is preliminary data.</text>
</comment>
<keyword evidence="1" id="KW-1133">Transmembrane helix</keyword>
<dbReference type="SUPFAM" id="SSF52540">
    <property type="entry name" value="P-loop containing nucleoside triphosphate hydrolases"/>
    <property type="match status" value="1"/>
</dbReference>